<dbReference type="GeneID" id="2740986"/>
<dbReference type="InterPro" id="IPR037925">
    <property type="entry name" value="FlgE/F/G-like"/>
</dbReference>
<dbReference type="Pfam" id="PF22692">
    <property type="entry name" value="LlgE_F_G_D1"/>
    <property type="match status" value="1"/>
</dbReference>
<feature type="domain" description="Flagellar basal body rod protein N-terminal" evidence="5">
    <location>
        <begin position="6"/>
        <end position="35"/>
    </location>
</feature>
<dbReference type="PANTHER" id="PTHR30435:SF19">
    <property type="entry name" value="FLAGELLAR BASAL-BODY ROD PROTEIN FLGG"/>
    <property type="match status" value="1"/>
</dbReference>
<proteinExistence type="inferred from homology"/>
<dbReference type="InterPro" id="IPR010930">
    <property type="entry name" value="Flg_bb/hook_C_dom"/>
</dbReference>
<dbReference type="RefSeq" id="WP_002671871.1">
    <property type="nucleotide sequence ID" value="NZ_CM001795.1"/>
</dbReference>
<dbReference type="PROSITE" id="PS00588">
    <property type="entry name" value="FLAGELLA_BB_ROD"/>
    <property type="match status" value="1"/>
</dbReference>
<dbReference type="InterPro" id="IPR019776">
    <property type="entry name" value="Flagellar_basal_body_rod_CS"/>
</dbReference>
<dbReference type="EMBL" id="AGDV01000021">
    <property type="protein sequence ID" value="EMB30690.1"/>
    <property type="molecule type" value="Genomic_DNA"/>
</dbReference>
<dbReference type="InterPro" id="IPR001444">
    <property type="entry name" value="Flag_bb_rod_N"/>
</dbReference>
<gene>
    <name evidence="8" type="ORF">HMPREF9726_02375</name>
</gene>
<dbReference type="NCBIfam" id="TIGR02490">
    <property type="entry name" value="flgF"/>
    <property type="match status" value="1"/>
</dbReference>
<dbReference type="PANTHER" id="PTHR30435">
    <property type="entry name" value="FLAGELLAR PROTEIN"/>
    <property type="match status" value="1"/>
</dbReference>
<sequence>MVRGWYTAASGMLAQQRQLDVISNNLANLDTTSFKRDVSVQKSFPELLLRRLNDDGVIKNPFGSSDIAPIIGKLGLGVETNEIFTEFEQGSLKQTSSPADLALEGQGFFAVETPYGEKYTRNGNFMIGVEGYLMTKEGYPVMGENGRIFLQDMEYKINQDGQIYVRPITEPESDSVYLDRLKIVEFENDRYLSKNGSSFYLDTPLSGKAIAAEGPSRPVVVQGFIEASNVNVVNEMVRMIEVNRAYEANQKSIQAEDTMMAKLWNEAVKK</sequence>
<comment type="subcellular location">
    <subcellularLocation>
        <location evidence="1 4">Bacterial flagellum basal body</location>
    </subcellularLocation>
</comment>
<comment type="similarity">
    <text evidence="2 4">Belongs to the flagella basal body rod proteins family.</text>
</comment>
<keyword evidence="8" id="KW-0966">Cell projection</keyword>
<dbReference type="Pfam" id="PF00460">
    <property type="entry name" value="Flg_bb_rod"/>
    <property type="match status" value="1"/>
</dbReference>
<evidence type="ECO:0000259" key="6">
    <source>
        <dbReference type="Pfam" id="PF06429"/>
    </source>
</evidence>
<evidence type="ECO:0000259" key="5">
    <source>
        <dbReference type="Pfam" id="PF00460"/>
    </source>
</evidence>
<dbReference type="SUPFAM" id="SSF117143">
    <property type="entry name" value="Flagellar hook protein flgE"/>
    <property type="match status" value="1"/>
</dbReference>
<dbReference type="Proteomes" id="UP000011705">
    <property type="component" value="Chromosome"/>
</dbReference>
<accession>A0A0E2E1R9</accession>
<keyword evidence="3 4" id="KW-0975">Bacterial flagellum</keyword>
<evidence type="ECO:0000256" key="3">
    <source>
        <dbReference type="ARBA" id="ARBA00023143"/>
    </source>
</evidence>
<comment type="caution">
    <text evidence="8">The sequence shown here is derived from an EMBL/GenBank/DDBJ whole genome shotgun (WGS) entry which is preliminary data.</text>
</comment>
<feature type="domain" description="Flagellar basal-body/hook protein C-terminal" evidence="6">
    <location>
        <begin position="221"/>
        <end position="263"/>
    </location>
</feature>
<dbReference type="Pfam" id="PF06429">
    <property type="entry name" value="Flg_bbr_C"/>
    <property type="match status" value="1"/>
</dbReference>
<feature type="domain" description="Flagellar hook protein FlgE/F/G-like D1" evidence="7">
    <location>
        <begin position="102"/>
        <end position="165"/>
    </location>
</feature>
<evidence type="ECO:0000256" key="4">
    <source>
        <dbReference type="RuleBase" id="RU362116"/>
    </source>
</evidence>
<dbReference type="InterPro" id="IPR020013">
    <property type="entry name" value="Flagellar_FlgE/F/G"/>
</dbReference>
<evidence type="ECO:0000256" key="1">
    <source>
        <dbReference type="ARBA" id="ARBA00004117"/>
    </source>
</evidence>
<dbReference type="AlphaFoldDB" id="A0A0E2E1R9"/>
<dbReference type="NCBIfam" id="TIGR03506">
    <property type="entry name" value="FlgEFG_subfam"/>
    <property type="match status" value="1"/>
</dbReference>
<evidence type="ECO:0000256" key="2">
    <source>
        <dbReference type="ARBA" id="ARBA00009677"/>
    </source>
</evidence>
<name>A0A0E2E1R9_TREDN</name>
<keyword evidence="8" id="KW-0282">Flagellum</keyword>
<dbReference type="GO" id="GO:0030694">
    <property type="term" value="C:bacterial-type flagellum basal body, rod"/>
    <property type="evidence" value="ECO:0007669"/>
    <property type="project" value="InterPro"/>
</dbReference>
<dbReference type="GO" id="GO:0071978">
    <property type="term" value="P:bacterial-type flagellum-dependent swarming motility"/>
    <property type="evidence" value="ECO:0007669"/>
    <property type="project" value="TreeGrafter"/>
</dbReference>
<reference evidence="8" key="1">
    <citation type="submission" date="2012-01" db="EMBL/GenBank/DDBJ databases">
        <title>The Genome Sequence of Treponema denticola H-22.</title>
        <authorList>
            <consortium name="The Broad Institute Genome Sequencing Platform"/>
            <person name="Earl A."/>
            <person name="Ward D."/>
            <person name="Feldgarden M."/>
            <person name="Gevers D."/>
            <person name="Blanton J.M."/>
            <person name="Fenno C.J."/>
            <person name="Baranova O.V."/>
            <person name="Mathney J."/>
            <person name="Dewhirst F.E."/>
            <person name="Izard J."/>
            <person name="Young S.K."/>
            <person name="Zeng Q."/>
            <person name="Gargeya S."/>
            <person name="Fitzgerald M."/>
            <person name="Haas B."/>
            <person name="Abouelleil A."/>
            <person name="Alvarado L."/>
            <person name="Arachchi H.M."/>
            <person name="Berlin A."/>
            <person name="Chapman S.B."/>
            <person name="Gearin G."/>
            <person name="Goldberg J."/>
            <person name="Griggs A."/>
            <person name="Gujja S."/>
            <person name="Hansen M."/>
            <person name="Heiman D."/>
            <person name="Howarth C."/>
            <person name="Larimer J."/>
            <person name="Lui A."/>
            <person name="MacDonald P.J.P."/>
            <person name="McCowen C."/>
            <person name="Montmayeur A."/>
            <person name="Murphy C."/>
            <person name="Neiman D."/>
            <person name="Pearson M."/>
            <person name="Priest M."/>
            <person name="Roberts A."/>
            <person name="Saif S."/>
            <person name="Shea T."/>
            <person name="Sisk P."/>
            <person name="Stolte C."/>
            <person name="Sykes S."/>
            <person name="Wortman J."/>
            <person name="Nusbaum C."/>
            <person name="Birren B."/>
        </authorList>
    </citation>
    <scope>NUCLEOTIDE SEQUENCE [LARGE SCALE GENOMIC DNA]</scope>
    <source>
        <strain evidence="8">H-22</strain>
    </source>
</reference>
<evidence type="ECO:0000259" key="7">
    <source>
        <dbReference type="Pfam" id="PF22692"/>
    </source>
</evidence>
<dbReference type="HOGENOM" id="CLU_013687_0_0_12"/>
<evidence type="ECO:0000313" key="8">
    <source>
        <dbReference type="EMBL" id="EMB30690.1"/>
    </source>
</evidence>
<organism evidence="8">
    <name type="scientific">Treponema denticola H-22</name>
    <dbReference type="NCBI Taxonomy" id="999432"/>
    <lineage>
        <taxon>Bacteria</taxon>
        <taxon>Pseudomonadati</taxon>
        <taxon>Spirochaetota</taxon>
        <taxon>Spirochaetia</taxon>
        <taxon>Spirochaetales</taxon>
        <taxon>Treponemataceae</taxon>
        <taxon>Treponema</taxon>
    </lineage>
</organism>
<dbReference type="InterPro" id="IPR012836">
    <property type="entry name" value="FlgF"/>
</dbReference>
<protein>
    <submittedName>
        <fullName evidence="8">Flagellar hook-basal body protein</fullName>
    </submittedName>
</protein>
<dbReference type="InterPro" id="IPR053967">
    <property type="entry name" value="LlgE_F_G-like_D1"/>
</dbReference>
<dbReference type="PATRIC" id="fig|999432.5.peg.2470"/>
<keyword evidence="8" id="KW-0969">Cilium</keyword>